<dbReference type="EMBL" id="BAABDH010000097">
    <property type="protein sequence ID" value="GAA3945680.1"/>
    <property type="molecule type" value="Genomic_DNA"/>
</dbReference>
<name>A0ABP7NFW0_9BACT</name>
<dbReference type="RefSeq" id="WP_345115548.1">
    <property type="nucleotide sequence ID" value="NZ_BAABDH010000097.1"/>
</dbReference>
<protein>
    <submittedName>
        <fullName evidence="1">Uncharacterized protein</fullName>
    </submittedName>
</protein>
<reference evidence="2" key="1">
    <citation type="journal article" date="2019" name="Int. J. Syst. Evol. Microbiol.">
        <title>The Global Catalogue of Microorganisms (GCM) 10K type strain sequencing project: providing services to taxonomists for standard genome sequencing and annotation.</title>
        <authorList>
            <consortium name="The Broad Institute Genomics Platform"/>
            <consortium name="The Broad Institute Genome Sequencing Center for Infectious Disease"/>
            <person name="Wu L."/>
            <person name="Ma J."/>
        </authorList>
    </citation>
    <scope>NUCLEOTIDE SEQUENCE [LARGE SCALE GENOMIC DNA]</scope>
    <source>
        <strain evidence="2">JCM 17214</strain>
    </source>
</reference>
<proteinExistence type="predicted"/>
<organism evidence="1 2">
    <name type="scientific">Hymenobacter algoricola</name>
    <dbReference type="NCBI Taxonomy" id="486267"/>
    <lineage>
        <taxon>Bacteria</taxon>
        <taxon>Pseudomonadati</taxon>
        <taxon>Bacteroidota</taxon>
        <taxon>Cytophagia</taxon>
        <taxon>Cytophagales</taxon>
        <taxon>Hymenobacteraceae</taxon>
        <taxon>Hymenobacter</taxon>
    </lineage>
</organism>
<keyword evidence="2" id="KW-1185">Reference proteome</keyword>
<evidence type="ECO:0000313" key="1">
    <source>
        <dbReference type="EMBL" id="GAA3945680.1"/>
    </source>
</evidence>
<gene>
    <name evidence="1" type="ORF">GCM10022406_29600</name>
</gene>
<sequence length="188" mass="20310">MAKVRNNLLLRGLSGMLGKQLVFRQVGDDTILSMAPAKSTKPRSPRQLAQEEQFGEATRYAQSRAADPLMVARFAALPRKPHTSVHTMLIADFRCPPTVAALDLSHYTGRPGEPLYITALDNYGVQSVHVRLTAPDGRVVEEGPAQPGSAPSLWCYLTTATVATRTGLRVSATATDYPGHTGSREALL</sequence>
<comment type="caution">
    <text evidence="1">The sequence shown here is derived from an EMBL/GenBank/DDBJ whole genome shotgun (WGS) entry which is preliminary data.</text>
</comment>
<evidence type="ECO:0000313" key="2">
    <source>
        <dbReference type="Proteomes" id="UP001499909"/>
    </source>
</evidence>
<accession>A0ABP7NFW0</accession>
<dbReference type="Proteomes" id="UP001499909">
    <property type="component" value="Unassembled WGS sequence"/>
</dbReference>